<proteinExistence type="predicted"/>
<organism evidence="1 2">
    <name type="scientific">Mycena chlorophos</name>
    <name type="common">Agaric fungus</name>
    <name type="synonym">Agaricus chlorophos</name>
    <dbReference type="NCBI Taxonomy" id="658473"/>
    <lineage>
        <taxon>Eukaryota</taxon>
        <taxon>Fungi</taxon>
        <taxon>Dikarya</taxon>
        <taxon>Basidiomycota</taxon>
        <taxon>Agaricomycotina</taxon>
        <taxon>Agaricomycetes</taxon>
        <taxon>Agaricomycetidae</taxon>
        <taxon>Agaricales</taxon>
        <taxon>Marasmiineae</taxon>
        <taxon>Mycenaceae</taxon>
        <taxon>Mycena</taxon>
    </lineage>
</organism>
<evidence type="ECO:0000313" key="1">
    <source>
        <dbReference type="EMBL" id="GAT52346.1"/>
    </source>
</evidence>
<dbReference type="EMBL" id="DF847730">
    <property type="protein sequence ID" value="GAT52346.1"/>
    <property type="molecule type" value="Genomic_DNA"/>
</dbReference>
<sequence length="214" mass="22757">MARYNTLQTLDADISGTFKTSPGSLDSGFKLKIHAERAGSIDATIALAGGRWLDSSVDLATQHGDSITLSSKYGHMALGTLMARYITLRTLDADISGTFKISPGSLDSGFKLKIHTERAGSIDAKIVLASGRWLDSSVDLATQHGAINATLDLSCPISTSIQKAHDCVRFSMEARSMDAPITVDVASIGGTDTRLDRQNDECTRLGVPSARVRG</sequence>
<dbReference type="Proteomes" id="UP000815677">
    <property type="component" value="Unassembled WGS sequence"/>
</dbReference>
<reference evidence="1" key="1">
    <citation type="submission" date="2014-09" db="EMBL/GenBank/DDBJ databases">
        <title>Genome sequence of the luminous mushroom Mycena chlorophos for searching fungal bioluminescence genes.</title>
        <authorList>
            <person name="Tanaka Y."/>
            <person name="Kasuga D."/>
            <person name="Oba Y."/>
            <person name="Hase S."/>
            <person name="Sato K."/>
            <person name="Oba Y."/>
            <person name="Sakakibara Y."/>
        </authorList>
    </citation>
    <scope>NUCLEOTIDE SEQUENCE</scope>
</reference>
<keyword evidence="2" id="KW-1185">Reference proteome</keyword>
<name>A0ABQ0LQZ0_MYCCL</name>
<evidence type="ECO:0008006" key="3">
    <source>
        <dbReference type="Google" id="ProtNLM"/>
    </source>
</evidence>
<gene>
    <name evidence="1" type="ORF">MCHLO_09403</name>
</gene>
<accession>A0ABQ0LQZ0</accession>
<evidence type="ECO:0000313" key="2">
    <source>
        <dbReference type="Proteomes" id="UP000815677"/>
    </source>
</evidence>
<protein>
    <recommendedName>
        <fullName evidence="3">Adhesin domain-containing protein</fullName>
    </recommendedName>
</protein>